<keyword evidence="3" id="KW-0808">Transferase</keyword>
<dbReference type="PANTHER" id="PTHR23028">
    <property type="entry name" value="ACETYLTRANSFERASE"/>
    <property type="match status" value="1"/>
</dbReference>
<feature type="transmembrane region" description="Helical" evidence="1">
    <location>
        <begin position="12"/>
        <end position="31"/>
    </location>
</feature>
<keyword evidence="3" id="KW-0012">Acyltransferase</keyword>
<feature type="transmembrane region" description="Helical" evidence="1">
    <location>
        <begin position="319"/>
        <end position="339"/>
    </location>
</feature>
<evidence type="ECO:0000256" key="1">
    <source>
        <dbReference type="SAM" id="Phobius"/>
    </source>
</evidence>
<feature type="transmembrane region" description="Helical" evidence="1">
    <location>
        <begin position="137"/>
        <end position="160"/>
    </location>
</feature>
<dbReference type="GO" id="GO:0016747">
    <property type="term" value="F:acyltransferase activity, transferring groups other than amino-acyl groups"/>
    <property type="evidence" value="ECO:0007669"/>
    <property type="project" value="InterPro"/>
</dbReference>
<feature type="transmembrane region" description="Helical" evidence="1">
    <location>
        <begin position="90"/>
        <end position="109"/>
    </location>
</feature>
<feature type="transmembrane region" description="Helical" evidence="1">
    <location>
        <begin position="224"/>
        <end position="245"/>
    </location>
</feature>
<reference evidence="3" key="1">
    <citation type="submission" date="2024-06" db="EMBL/GenBank/DDBJ databases">
        <title>Caulobacter inopinatus, sp. nov.</title>
        <authorList>
            <person name="Donachie S.P."/>
        </authorList>
    </citation>
    <scope>NUCLEOTIDE SEQUENCE</scope>
    <source>
        <strain evidence="3">73W</strain>
    </source>
</reference>
<dbReference type="PANTHER" id="PTHR23028:SF53">
    <property type="entry name" value="ACYL_TRANSF_3 DOMAIN-CONTAINING PROTEIN"/>
    <property type="match status" value="1"/>
</dbReference>
<dbReference type="RefSeq" id="WP_369058111.1">
    <property type="nucleotide sequence ID" value="NZ_CP158375.1"/>
</dbReference>
<keyword evidence="1" id="KW-1133">Transmembrane helix</keyword>
<gene>
    <name evidence="3" type="ORF">ABOZ73_10530</name>
</gene>
<organism evidence="3">
    <name type="scientific">Caulobacter sp. 73W</name>
    <dbReference type="NCBI Taxonomy" id="3161137"/>
    <lineage>
        <taxon>Bacteria</taxon>
        <taxon>Pseudomonadati</taxon>
        <taxon>Pseudomonadota</taxon>
        <taxon>Alphaproteobacteria</taxon>
        <taxon>Caulobacterales</taxon>
        <taxon>Caulobacteraceae</taxon>
        <taxon>Caulobacter</taxon>
    </lineage>
</organism>
<feature type="transmembrane region" description="Helical" evidence="1">
    <location>
        <begin position="193"/>
        <end position="212"/>
    </location>
</feature>
<sequence length="365" mass="39477">MASGDRFAHIDSLRAVAALLVVWTHAAEIFAGLGGVVTGAWVHEVAYRFDFGRIGVVAFFGVSGFLIPSSLKPGAPDAARNFLIRRFWRLYPAFWASIPLAYAIIWLPFGREPSLHDIALNFTMAPEWLGAAPAMGLYWTLQIELLFYAICLGLLATGLLRRGGAMAGCLTVSMGAFGFLMLATLLKLNTGELAILAFNLSAMFVGAVWRRFLDGKVESWLERLILAGACAVFLILLPAFGAVMLKVAGPSEFWFRFPASYGLGMAVFLLMTSLMKVRWAPLAAVGRASYSLYLMHPLVIYAAFWLMQKAGVSDGDIGLLTLAAMTGSIALAFAAYLLVEKPAIAIGRRMTDGRRKGAGVEHAAP</sequence>
<keyword evidence="1" id="KW-0472">Membrane</keyword>
<name>A0AB39KNL3_9CAUL</name>
<dbReference type="EMBL" id="CP158375">
    <property type="protein sequence ID" value="XDO95259.1"/>
    <property type="molecule type" value="Genomic_DNA"/>
</dbReference>
<dbReference type="AlphaFoldDB" id="A0AB39KNL3"/>
<evidence type="ECO:0000259" key="2">
    <source>
        <dbReference type="Pfam" id="PF01757"/>
    </source>
</evidence>
<dbReference type="Pfam" id="PF01757">
    <property type="entry name" value="Acyl_transf_3"/>
    <property type="match status" value="1"/>
</dbReference>
<keyword evidence="1" id="KW-0812">Transmembrane</keyword>
<feature type="transmembrane region" description="Helical" evidence="1">
    <location>
        <begin position="289"/>
        <end position="307"/>
    </location>
</feature>
<proteinExistence type="predicted"/>
<dbReference type="GO" id="GO:0016020">
    <property type="term" value="C:membrane"/>
    <property type="evidence" value="ECO:0007669"/>
    <property type="project" value="TreeGrafter"/>
</dbReference>
<protein>
    <submittedName>
        <fullName evidence="3">Acyltransferase</fullName>
        <ecNumber evidence="3">2.3.-.-</ecNumber>
    </submittedName>
</protein>
<dbReference type="GO" id="GO:0000271">
    <property type="term" value="P:polysaccharide biosynthetic process"/>
    <property type="evidence" value="ECO:0007669"/>
    <property type="project" value="TreeGrafter"/>
</dbReference>
<feature type="transmembrane region" description="Helical" evidence="1">
    <location>
        <begin position="51"/>
        <end position="69"/>
    </location>
</feature>
<accession>A0AB39KNL3</accession>
<dbReference type="InterPro" id="IPR002656">
    <property type="entry name" value="Acyl_transf_3_dom"/>
</dbReference>
<dbReference type="InterPro" id="IPR050879">
    <property type="entry name" value="Acyltransferase_3"/>
</dbReference>
<feature type="transmembrane region" description="Helical" evidence="1">
    <location>
        <begin position="167"/>
        <end position="187"/>
    </location>
</feature>
<evidence type="ECO:0000313" key="3">
    <source>
        <dbReference type="EMBL" id="XDO95259.1"/>
    </source>
</evidence>
<feature type="transmembrane region" description="Helical" evidence="1">
    <location>
        <begin position="257"/>
        <end position="277"/>
    </location>
</feature>
<dbReference type="EC" id="2.3.-.-" evidence="3"/>
<feature type="domain" description="Acyltransferase 3" evidence="2">
    <location>
        <begin position="10"/>
        <end position="336"/>
    </location>
</feature>